<reference evidence="1" key="1">
    <citation type="submission" date="2019-11" db="EMBL/GenBank/DDBJ databases">
        <authorList>
            <person name="Feng L."/>
        </authorList>
    </citation>
    <scope>NUCLEOTIDE SEQUENCE</scope>
    <source>
        <strain evidence="1">CinnocuumLFYP12</strain>
    </source>
</reference>
<organism evidence="1">
    <name type="scientific">Clostridium innocuum</name>
    <dbReference type="NCBI Taxonomy" id="1522"/>
    <lineage>
        <taxon>Bacteria</taxon>
        <taxon>Bacillati</taxon>
        <taxon>Bacillota</taxon>
        <taxon>Clostridia</taxon>
        <taxon>Eubacteriales</taxon>
        <taxon>Clostridiaceae</taxon>
        <taxon>Clostridium</taxon>
    </lineage>
</organism>
<protein>
    <submittedName>
        <fullName evidence="1">Uncharacterized protein</fullName>
    </submittedName>
</protein>
<sequence length="38" mass="4456">MKRSLREIKNVFMSILRDIKKEIDSGEQPGETVIDTMF</sequence>
<gene>
    <name evidence="1" type="ORF">CILFYP12_00157</name>
</gene>
<dbReference type="AlphaFoldDB" id="A0A6N2XFH8"/>
<proteinExistence type="predicted"/>
<evidence type="ECO:0000313" key="1">
    <source>
        <dbReference type="EMBL" id="VYT53084.1"/>
    </source>
</evidence>
<accession>A0A6N2XFH8</accession>
<dbReference type="EMBL" id="CACRTE010000064">
    <property type="protein sequence ID" value="VYT53084.1"/>
    <property type="molecule type" value="Genomic_DNA"/>
</dbReference>
<name>A0A6N2XFH8_CLOIN</name>